<comment type="subunit">
    <text evidence="6">Component of complex II composed of four subunits: the flavoprotein (FP) SDHA, iron-sulfur protein (IP) SDHB, and a cytochrome b560 composed of SDHC and SDHD.</text>
</comment>
<evidence type="ECO:0000256" key="37">
    <source>
        <dbReference type="ARBA" id="ARBA00045847"/>
    </source>
</evidence>
<evidence type="ECO:0000256" key="7">
    <source>
        <dbReference type="ARBA" id="ARBA00022448"/>
    </source>
</evidence>
<keyword evidence="21" id="KW-0460">Magnesium</keyword>
<dbReference type="InterPro" id="IPR013106">
    <property type="entry name" value="Ig_V-set"/>
</dbReference>
<reference evidence="44 45" key="1">
    <citation type="submission" date="2018-03" db="EMBL/GenBank/DDBJ databases">
        <title>Draft genome sequence of Rohu Carp (Labeo rohita).</title>
        <authorList>
            <person name="Das P."/>
            <person name="Kushwaha B."/>
            <person name="Joshi C.G."/>
            <person name="Kumar D."/>
            <person name="Nagpure N.S."/>
            <person name="Sahoo L."/>
            <person name="Das S.P."/>
            <person name="Bit A."/>
            <person name="Patnaik S."/>
            <person name="Meher P.K."/>
            <person name="Jayasankar P."/>
            <person name="Koringa P.G."/>
            <person name="Patel N.V."/>
            <person name="Hinsu A.T."/>
            <person name="Kumar R."/>
            <person name="Pandey M."/>
            <person name="Agarwal S."/>
            <person name="Srivastava S."/>
            <person name="Singh M."/>
            <person name="Iquebal M.A."/>
            <person name="Jaiswal S."/>
            <person name="Angadi U.B."/>
            <person name="Kumar N."/>
            <person name="Raza M."/>
            <person name="Shah T.M."/>
            <person name="Rai A."/>
            <person name="Jena J.K."/>
        </authorList>
    </citation>
    <scope>NUCLEOTIDE SEQUENCE [LARGE SCALE GENOMIC DNA]</scope>
    <source>
        <strain evidence="44">DASCIFA01</strain>
        <tissue evidence="44">Testis</tissue>
    </source>
</reference>
<feature type="compositionally biased region" description="Low complexity" evidence="41">
    <location>
        <begin position="82"/>
        <end position="127"/>
    </location>
</feature>
<dbReference type="InterPro" id="IPR023298">
    <property type="entry name" value="ATPase_P-typ_TM_dom_sf"/>
</dbReference>
<dbReference type="SFLD" id="SFLDS00003">
    <property type="entry name" value="Haloacid_Dehalogenase"/>
    <property type="match status" value="1"/>
</dbReference>
<evidence type="ECO:0000256" key="15">
    <source>
        <dbReference type="ARBA" id="ARBA00022692"/>
    </source>
</evidence>
<evidence type="ECO:0000256" key="2">
    <source>
        <dbReference type="ARBA" id="ARBA00004651"/>
    </source>
</evidence>
<dbReference type="Pfam" id="PF00122">
    <property type="entry name" value="E1-E2_ATPase"/>
    <property type="match status" value="1"/>
</dbReference>
<comment type="subunit">
    <text evidence="36">The sodium/potassium-transporting ATPase is composed of a catalytic alpha subunit, an auxiliary non-catalytic beta subunit and an additional regulatory subunit.</text>
</comment>
<dbReference type="GO" id="GO:0030007">
    <property type="term" value="P:intracellular potassium ion homeostasis"/>
    <property type="evidence" value="ECO:0007669"/>
    <property type="project" value="TreeGrafter"/>
</dbReference>
<evidence type="ECO:0000256" key="8">
    <source>
        <dbReference type="ARBA" id="ARBA00022475"/>
    </source>
</evidence>
<comment type="subcellular location">
    <subcellularLocation>
        <location evidence="2">Cell membrane</location>
        <topology evidence="2">Multi-pass membrane protein</topology>
    </subcellularLocation>
    <subcellularLocation>
        <location evidence="1">Nucleus</location>
    </subcellularLocation>
</comment>
<evidence type="ECO:0007829" key="46">
    <source>
        <dbReference type="PeptideAtlas" id="A0A498LVU1"/>
    </source>
</evidence>
<dbReference type="PROSITE" id="PS50160">
    <property type="entry name" value="DNA_LIGASE_A3"/>
    <property type="match status" value="1"/>
</dbReference>
<feature type="transmembrane region" description="Helical" evidence="42">
    <location>
        <begin position="1200"/>
        <end position="1219"/>
    </location>
</feature>
<dbReference type="Pfam" id="PF04679">
    <property type="entry name" value="DNA_ligase_A_C"/>
    <property type="match status" value="1"/>
</dbReference>
<dbReference type="GO" id="GO:0006310">
    <property type="term" value="P:DNA recombination"/>
    <property type="evidence" value="ECO:0007669"/>
    <property type="project" value="UniProtKB-KW"/>
</dbReference>
<feature type="region of interest" description="Disordered" evidence="41">
    <location>
        <begin position="1283"/>
        <end position="1303"/>
    </location>
</feature>
<dbReference type="Gene3D" id="1.10.3260.10">
    <property type="entry name" value="DNA ligase, ATP-dependent, N-terminal domain"/>
    <property type="match status" value="1"/>
</dbReference>
<sequence length="2103" mass="232747">MKSKEKSDGQVKAKTEPVKSPLKIQNGVQDCDSPVKKVHKRSRAIIDSDDEDQPMVKEQVPKQSEVQTVKPEKNSDVAKAASTPVSPKTPITPTTPVTSSASVAVVTPASSGTPGTPATPTSTSPSGIPKRKTARKQFPKRKLDSRSDGEGTKEEEKEVDEGQESKRARVETSPGKTDNEMMEVEEKSADEKTAVEEQKEEDEAKTTAVEDNANSEMKEKDKNEVKQEKKVNGESGKKEKKEDKKEKKDSSPKQVVKKEKNTEEEGGSAKKKPISSFFAPRKAAVKLEKEERNEGEKKKDGEVSDAAEQKEKKSEKTVDSAVQSQFDPSRAHYHPIDHACWTKGQKVPYLAVARTFEKIEEDSGRLKNIETLSNFLRSVILLSPDDLLCCVYLCLNQLGPAYQGLELGVGETVLMKAVAQATGRQLDKIKAEAQEKGDLGLVAESSRSNQRMMFAPANLTAGGVFNKLKEIANMSGNSAMNKKIDIIKGLFVACRFSEARYIVRSLAGKLRIGLAEQSVLMALSQAVCLSPPGQEFPPAVLDAGKGMSTENRRAWLEEKALILKQTYCEMPNYDAIIPVLLKEGIDELPEHCKLTPGVPLRPMLAHPTKGVGEVMKRFDEASFTCEYKYDGERAQIHILENGEVRIFSRNQEDNTSKYPDIISRIPQVKKENVRSCVLDSEAVAWDREKKQIQPFQVLTTRKRKDVDASEIKVQVCVYAFDLLYLNGESLVREPLSKRRALLRESFEEKEGEFVFARSLDSDNTDVIAEFLEQSVRDSCEGLMVKTLEKHATYEIAKRSHNWLKLKKDYLEGVGDTVDLCVIGAYLGKGKRAGSYGGFLLACYDEENEEFQSIGTGFKDEDLEQHYNFLKEHILPKPRPYYRVDQSAEPDVWLEAVQVWEVKCADLSLSPIYKAAMGLVDPEKGISLRFPRYLRIRDDKKPEDATTGSQIFHYGGGVAYADNKGPFRDRLEFVGNPNRRDGSIVIKNVDYTDNGTFTCDAKNPPDIVGRPSSVRLLVFEKVPVQAGVITGAIIGVVLGLLILIVAIYYLMRFLVARRVFSLSMSCLVPSLSCCPPFSPQSGHESSPEAAPTGGKRKMKDKDLDELKKEVSLDDHKLSLDELSTRYGVDLARGLTHKRALEILARDGPNALTPPPTTPEWVKFCKQLFGGFSILLWIGAILCFLAYSIQAATEDEPVNDNLYLGVVLAAVVIITGCFSYYQEAKSSRIMDSFKNMVPQQAMVIREGEKLQINAEQVVQGDLVEIKGGDRIPADLRIISSSGCKVDNSSLTGESEPQTRSPEFTHENPLETRNISFFSTNCTAHGIVIATGDRTVMGRIATLASGLEVGQTPINMEIEHFIHIITGVAIFLGVSFFILSLILGYTWLEAVIFLIGIIVANVPEGLLATVTVCLTLTAKRMARKNCLVKNLEAVETLGSTSTICSDKTGTLTQNRMTVAHMWFDNQIHEADTTEDQSAGDASESALLKCVELSSGCVQTLRENNRKVAEIPFNSTNKYQLSIHEIEDSLTGHLLVMKGAPERILDRCSTIMINGEEMPLDDDWKDAFQGAYMELGGLGERVLGFCHLFLSPSQFPRGFEFDSDDVNFPVNQLCFLGLISMIDPPRAAVPDAVGKCRSAGIKVIMVTGDHPITAKAIAKGVGIISEGNETVEDIADRLNIPLSQVNPRDAKACVIHGSDLKDMSSEYLDDILKNHTEIVFARTSPQQKLIIGAIVAVTGDGVNDSPALKKADIGVAMGIAGSDVSKQAADMILLDDNFASIVTGVEEGRLIFDNLKKSIAYTLTSNIPEITPFLLFIIASVPLPLGTVTILCIDLGTDMVPAISLAYESAESDIMKRQPRNPKTDKLVNERLISMAYGQIGMIQALGGFFTYFVIMAENGFLPQTLLGIRLDWDDRATYEQRKIIEFTCHTSFFVSIVVVQWADLIICKTRRNSVFQQGMKNRILIFGLFTETALAAFLSYCPGMDIALRMYPLKIMWWFCAFPYSLLIFVYDEIRKLILRRNPGAALVLPESYPYYLDLIQSMTFGPHFLAFSKFALAFPVVYHTFNGVRHLAWDLGKGFKIPEVYRSGYIVLALTVLTSISLAAM</sequence>
<keyword evidence="32" id="KW-0539">Nucleus</keyword>
<dbReference type="InterPro" id="IPR018303">
    <property type="entry name" value="ATPase_P-typ_P_site"/>
</dbReference>
<dbReference type="InterPro" id="IPR059000">
    <property type="entry name" value="ATPase_P-type_domA"/>
</dbReference>
<keyword evidence="11 39" id="KW-0436">Ligase</keyword>
<keyword evidence="12" id="KW-0740">Sodium/potassium transport</keyword>
<comment type="similarity">
    <text evidence="4">Belongs to the cation transport ATPase (P-type) (TC 3.A.3) family. Type IIC subfamily.</text>
</comment>
<comment type="caution">
    <text evidence="44">The sequence shown here is derived from an EMBL/GenBank/DDBJ whole genome shotgun (WGS) entry which is preliminary data.</text>
</comment>
<keyword evidence="23" id="KW-1278">Translocase</keyword>
<keyword evidence="18 39" id="KW-0547">Nucleotide-binding</keyword>
<comment type="similarity">
    <text evidence="5 40">Belongs to the ATP-dependent DNA ligase family.</text>
</comment>
<evidence type="ECO:0000256" key="34">
    <source>
        <dbReference type="ARBA" id="ARBA00034003"/>
    </source>
</evidence>
<dbReference type="PROSITE" id="PS00697">
    <property type="entry name" value="DNA_LIGASE_A1"/>
    <property type="match status" value="1"/>
</dbReference>
<dbReference type="GO" id="GO:0005391">
    <property type="term" value="F:P-type sodium:potassium-exchanging transporter activity"/>
    <property type="evidence" value="ECO:0007669"/>
    <property type="project" value="TreeGrafter"/>
</dbReference>
<dbReference type="NCBIfam" id="TIGR01494">
    <property type="entry name" value="ATPase_P-type"/>
    <property type="match status" value="2"/>
</dbReference>
<dbReference type="SUPFAM" id="SSF56091">
    <property type="entry name" value="DNA ligase/mRNA capping enzyme, catalytic domain"/>
    <property type="match status" value="1"/>
</dbReference>
<dbReference type="PROSITE" id="PS01001">
    <property type="entry name" value="SDH_CYT_2"/>
    <property type="match status" value="1"/>
</dbReference>
<dbReference type="PROSITE" id="PS00154">
    <property type="entry name" value="ATPASE_E1_E2"/>
    <property type="match status" value="1"/>
</dbReference>
<dbReference type="InterPro" id="IPR006068">
    <property type="entry name" value="ATPase_P-typ_cation-transptr_C"/>
</dbReference>
<evidence type="ECO:0000256" key="10">
    <source>
        <dbReference type="ARBA" id="ARBA00022553"/>
    </source>
</evidence>
<feature type="transmembrane region" description="Helical" evidence="42">
    <location>
        <begin position="1920"/>
        <end position="1939"/>
    </location>
</feature>
<accession>A0A498LVU1</accession>
<keyword evidence="17" id="KW-0479">Metal-binding</keyword>
<dbReference type="InterPro" id="IPR023214">
    <property type="entry name" value="HAD_sf"/>
</dbReference>
<dbReference type="CDD" id="cd03499">
    <property type="entry name" value="SQR_TypeC_SdhC"/>
    <property type="match status" value="1"/>
</dbReference>
<evidence type="ECO:0000256" key="25">
    <source>
        <dbReference type="ARBA" id="ARBA00023004"/>
    </source>
</evidence>
<dbReference type="SUPFAM" id="SSF50249">
    <property type="entry name" value="Nucleic acid-binding proteins"/>
    <property type="match status" value="1"/>
</dbReference>
<evidence type="ECO:0000256" key="22">
    <source>
        <dbReference type="ARBA" id="ARBA00022958"/>
    </source>
</evidence>
<dbReference type="Gene3D" id="3.30.1490.70">
    <property type="match status" value="1"/>
</dbReference>
<dbReference type="InterPro" id="IPR014314">
    <property type="entry name" value="Succ_DH_cytb556"/>
</dbReference>
<evidence type="ECO:0000256" key="21">
    <source>
        <dbReference type="ARBA" id="ARBA00022842"/>
    </source>
</evidence>
<keyword evidence="7" id="KW-0813">Transport</keyword>
<feature type="region of interest" description="Disordered" evidence="41">
    <location>
        <begin position="1078"/>
        <end position="1099"/>
    </location>
</feature>
<feature type="transmembrane region" description="Helical" evidence="42">
    <location>
        <begin position="1388"/>
        <end position="1411"/>
    </location>
</feature>
<keyword evidence="45" id="KW-1185">Reference proteome</keyword>
<keyword evidence="27" id="KW-0406">Ion transport</keyword>
<evidence type="ECO:0000256" key="38">
    <source>
        <dbReference type="ARBA" id="ARBA00058910"/>
    </source>
</evidence>
<evidence type="ECO:0000256" key="29">
    <source>
        <dbReference type="ARBA" id="ARBA00023172"/>
    </source>
</evidence>
<evidence type="ECO:0000256" key="31">
    <source>
        <dbReference type="ARBA" id="ARBA00023204"/>
    </source>
</evidence>
<dbReference type="InterPro" id="IPR050510">
    <property type="entry name" value="Cation_transp_ATPase_P-type"/>
</dbReference>
<dbReference type="PROSITE" id="PS00333">
    <property type="entry name" value="DNA_LIGASE_A2"/>
    <property type="match status" value="1"/>
</dbReference>
<dbReference type="GO" id="GO:1902600">
    <property type="term" value="P:proton transmembrane transport"/>
    <property type="evidence" value="ECO:0007669"/>
    <property type="project" value="TreeGrafter"/>
</dbReference>
<evidence type="ECO:0000256" key="4">
    <source>
        <dbReference type="ARBA" id="ARBA00006934"/>
    </source>
</evidence>
<dbReference type="InterPro" id="IPR018495">
    <property type="entry name" value="Succ_DH_cyt_bsu_CS"/>
</dbReference>
<evidence type="ECO:0000256" key="18">
    <source>
        <dbReference type="ARBA" id="ARBA00022741"/>
    </source>
</evidence>
<dbReference type="GO" id="GO:0009055">
    <property type="term" value="F:electron transfer activity"/>
    <property type="evidence" value="ECO:0007669"/>
    <property type="project" value="InterPro"/>
</dbReference>
<evidence type="ECO:0000256" key="26">
    <source>
        <dbReference type="ARBA" id="ARBA00023053"/>
    </source>
</evidence>
<dbReference type="SMART" id="SM00831">
    <property type="entry name" value="Cation_ATPase_N"/>
    <property type="match status" value="1"/>
</dbReference>
<dbReference type="Gene3D" id="3.40.50.1000">
    <property type="entry name" value="HAD superfamily/HAD-like"/>
    <property type="match status" value="2"/>
</dbReference>
<dbReference type="GO" id="GO:0005634">
    <property type="term" value="C:nucleus"/>
    <property type="evidence" value="ECO:0007669"/>
    <property type="project" value="UniProtKB-SubCell"/>
</dbReference>
<evidence type="ECO:0000256" key="30">
    <source>
        <dbReference type="ARBA" id="ARBA00023201"/>
    </source>
</evidence>
<dbReference type="GO" id="GO:0005886">
    <property type="term" value="C:plasma membrane"/>
    <property type="evidence" value="ECO:0007669"/>
    <property type="project" value="UniProtKB-SubCell"/>
</dbReference>
<dbReference type="SUPFAM" id="SSF81665">
    <property type="entry name" value="Calcium ATPase, transmembrane domain M"/>
    <property type="match status" value="1"/>
</dbReference>
<evidence type="ECO:0000256" key="11">
    <source>
        <dbReference type="ARBA" id="ARBA00022598"/>
    </source>
</evidence>
<dbReference type="Proteomes" id="UP000290572">
    <property type="component" value="Unassembled WGS sequence"/>
</dbReference>
<keyword evidence="8" id="KW-1003">Cell membrane</keyword>
<dbReference type="Pfam" id="PF00690">
    <property type="entry name" value="Cation_ATPase_N"/>
    <property type="match status" value="1"/>
</dbReference>
<proteinExistence type="evidence at protein level"/>
<evidence type="ECO:0000256" key="5">
    <source>
        <dbReference type="ARBA" id="ARBA00007572"/>
    </source>
</evidence>
<keyword evidence="29 39" id="KW-0233">DNA recombination</keyword>
<dbReference type="SFLD" id="SFLDG00002">
    <property type="entry name" value="C1.7:_P-type_atpase_like"/>
    <property type="match status" value="1"/>
</dbReference>
<dbReference type="InterPro" id="IPR023299">
    <property type="entry name" value="ATPase_P-typ_cyto_dom_N"/>
</dbReference>
<evidence type="ECO:0000313" key="45">
    <source>
        <dbReference type="Proteomes" id="UP000290572"/>
    </source>
</evidence>
<dbReference type="InterPro" id="IPR000977">
    <property type="entry name" value="DNA_ligase_ATP-dep"/>
</dbReference>
<dbReference type="InterPro" id="IPR036179">
    <property type="entry name" value="Ig-like_dom_sf"/>
</dbReference>
<feature type="compositionally biased region" description="Basic and acidic residues" evidence="41">
    <location>
        <begin position="184"/>
        <end position="205"/>
    </location>
</feature>
<dbReference type="CDD" id="cd07969">
    <property type="entry name" value="OBF_DNA_ligase_I"/>
    <property type="match status" value="1"/>
</dbReference>
<feature type="compositionally biased region" description="Basic residues" evidence="41">
    <location>
        <begin position="129"/>
        <end position="140"/>
    </location>
</feature>
<comment type="pathway">
    <text evidence="3">Carbohydrate metabolism; tricarboxylic acid cycle.</text>
</comment>
<dbReference type="NCBIfam" id="TIGR01106">
    <property type="entry name" value="ATPase-IIC_X-K"/>
    <property type="match status" value="1"/>
</dbReference>
<dbReference type="FunFam" id="3.40.1110.10:FF:000001">
    <property type="entry name" value="Sodium/potassium-transporting ATPase subunit alpha"/>
    <property type="match status" value="1"/>
</dbReference>
<feature type="transmembrane region" description="Helical" evidence="42">
    <location>
        <begin position="1027"/>
        <end position="1050"/>
    </location>
</feature>
<evidence type="ECO:0000256" key="36">
    <source>
        <dbReference type="ARBA" id="ARBA00038795"/>
    </source>
</evidence>
<evidence type="ECO:0000256" key="40">
    <source>
        <dbReference type="RuleBase" id="RU004196"/>
    </source>
</evidence>
<dbReference type="EC" id="6.5.1.1" evidence="39"/>
<dbReference type="InterPro" id="IPR008250">
    <property type="entry name" value="ATPase_P-typ_transduc_dom_A_sf"/>
</dbReference>
<evidence type="ECO:0000256" key="3">
    <source>
        <dbReference type="ARBA" id="ARBA00005163"/>
    </source>
</evidence>
<feature type="compositionally biased region" description="Basic and acidic residues" evidence="41">
    <location>
        <begin position="1"/>
        <end position="17"/>
    </location>
</feature>
<evidence type="ECO:0000313" key="44">
    <source>
        <dbReference type="EMBL" id="RXN12290.1"/>
    </source>
</evidence>
<keyword evidence="28 42" id="KW-0472">Membrane</keyword>
<dbReference type="GO" id="GO:0006281">
    <property type="term" value="P:DNA repair"/>
    <property type="evidence" value="ECO:0007669"/>
    <property type="project" value="UniProtKB-KW"/>
</dbReference>
<protein>
    <recommendedName>
        <fullName evidence="39">DNA ligase</fullName>
        <ecNumber evidence="39">6.5.1.1</ecNumber>
    </recommendedName>
</protein>
<dbReference type="InterPro" id="IPR001757">
    <property type="entry name" value="P_typ_ATPase"/>
</dbReference>
<keyword evidence="9" id="KW-0633">Potassium transport</keyword>
<evidence type="ECO:0000256" key="27">
    <source>
        <dbReference type="ARBA" id="ARBA00023065"/>
    </source>
</evidence>
<dbReference type="Gene3D" id="2.40.50.140">
    <property type="entry name" value="Nucleic acid-binding proteins"/>
    <property type="match status" value="1"/>
</dbReference>
<dbReference type="GO" id="GO:0071897">
    <property type="term" value="P:DNA biosynthetic process"/>
    <property type="evidence" value="ECO:0007669"/>
    <property type="project" value="InterPro"/>
</dbReference>
<keyword evidence="19 39" id="KW-0227">DNA damage</keyword>
<gene>
    <name evidence="44" type="ORF">ROHU_029636</name>
</gene>
<keyword evidence="25" id="KW-0408">Iron</keyword>
<dbReference type="SUPFAM" id="SSF56784">
    <property type="entry name" value="HAD-like"/>
    <property type="match status" value="1"/>
</dbReference>
<feature type="domain" description="ATP-dependent DNA ligase family profile" evidence="43">
    <location>
        <begin position="708"/>
        <end position="844"/>
    </location>
</feature>
<dbReference type="InterPro" id="IPR044492">
    <property type="entry name" value="P_typ_ATPase_HD_dom"/>
</dbReference>
<dbReference type="Gene3D" id="2.70.150.10">
    <property type="entry name" value="Calcium-transporting ATPase, cytoplasmic transduction domain A"/>
    <property type="match status" value="1"/>
</dbReference>
<keyword evidence="24 42" id="KW-1133">Transmembrane helix</keyword>
<dbReference type="SFLD" id="SFLDF00027">
    <property type="entry name" value="p-type_atpase"/>
    <property type="match status" value="1"/>
</dbReference>
<dbReference type="InterPro" id="IPR036599">
    <property type="entry name" value="DNA_ligase_N_sf"/>
</dbReference>
<dbReference type="Pfam" id="PF07686">
    <property type="entry name" value="V-set"/>
    <property type="match status" value="1"/>
</dbReference>
<dbReference type="FunFam" id="3.30.470.30:FF:000016">
    <property type="entry name" value="DNA ligase"/>
    <property type="match status" value="1"/>
</dbReference>
<evidence type="ECO:0000256" key="1">
    <source>
        <dbReference type="ARBA" id="ARBA00004123"/>
    </source>
</evidence>
<dbReference type="FunFam" id="1.20.1110.10:FF:000095">
    <property type="entry name" value="Sodium/potassium-transporting ATPase subunit alpha-1"/>
    <property type="match status" value="2"/>
</dbReference>
<feature type="transmembrane region" description="Helical" evidence="42">
    <location>
        <begin position="1992"/>
        <end position="2008"/>
    </location>
</feature>
<feature type="transmembrane region" description="Helical" evidence="42">
    <location>
        <begin position="1868"/>
        <end position="1891"/>
    </location>
</feature>
<evidence type="ECO:0000256" key="16">
    <source>
        <dbReference type="ARBA" id="ARBA00022705"/>
    </source>
</evidence>
<dbReference type="InterPro" id="IPR000701">
    <property type="entry name" value="SuccDH_FuR_B_TM-su"/>
</dbReference>
<dbReference type="Gene3D" id="1.20.1110.10">
    <property type="entry name" value="Calcium-transporting ATPase, transmembrane domain"/>
    <property type="match status" value="2"/>
</dbReference>
<evidence type="ECO:0000259" key="43">
    <source>
        <dbReference type="PROSITE" id="PS50160"/>
    </source>
</evidence>
<dbReference type="InterPro" id="IPR012340">
    <property type="entry name" value="NA-bd_OB-fold"/>
</dbReference>
<dbReference type="InterPro" id="IPR034804">
    <property type="entry name" value="SQR/QFR_C/D"/>
</dbReference>
<dbReference type="InterPro" id="IPR016059">
    <property type="entry name" value="DNA_ligase_ATP-dep_CS"/>
</dbReference>
<keyword evidence="26" id="KW-0915">Sodium</keyword>
<dbReference type="Pfam" id="PF01068">
    <property type="entry name" value="DNA_ligase_A_M"/>
    <property type="match status" value="1"/>
</dbReference>
<evidence type="ECO:0000256" key="12">
    <source>
        <dbReference type="ARBA" id="ARBA00022607"/>
    </source>
</evidence>
<dbReference type="GO" id="GO:0006260">
    <property type="term" value="P:DNA replication"/>
    <property type="evidence" value="ECO:0007669"/>
    <property type="project" value="UniProtKB-KW"/>
</dbReference>
<keyword evidence="46" id="KW-1267">Proteomics identification</keyword>
<dbReference type="PRINTS" id="PR00121">
    <property type="entry name" value="NAKATPASE"/>
</dbReference>
<keyword evidence="13" id="KW-0349">Heme</keyword>
<comment type="function">
    <text evidence="37">Membrane-anchoring subunit of succinate dehydrogenase (SDH) that is involved in complex II of the mitochondrial electron transport chain and is responsible for transferring electrons from succinate to ubiquinone (coenzyme Q). SDH also oxidizes malate to the non-canonical enol form of oxaloacetate, enol-oxaloacetate. Enol-oxaloacetate, which is a potent inhibitor of the succinate dehydrogenase activity, is further isomerized into keto-oxaloacetate.</text>
</comment>
<dbReference type="CDD" id="cd02608">
    <property type="entry name" value="P-type_ATPase_Na-K_like"/>
    <property type="match status" value="1"/>
</dbReference>
<dbReference type="SUPFAM" id="SSF117018">
    <property type="entry name" value="ATP-dependent DNA ligase DNA-binding domain"/>
    <property type="match status" value="1"/>
</dbReference>
<dbReference type="Pfam" id="PF13246">
    <property type="entry name" value="Cation_ATPase"/>
    <property type="match status" value="1"/>
</dbReference>
<dbReference type="EMBL" id="QBIY01013072">
    <property type="protein sequence ID" value="RXN12290.1"/>
    <property type="molecule type" value="Genomic_DNA"/>
</dbReference>
<evidence type="ECO:0000256" key="20">
    <source>
        <dbReference type="ARBA" id="ARBA00022840"/>
    </source>
</evidence>
<dbReference type="SUPFAM" id="SSF81343">
    <property type="entry name" value="Fumarate reductase respiratory complex transmembrane subunits"/>
    <property type="match status" value="1"/>
</dbReference>
<keyword evidence="14" id="KW-0132">Cell division</keyword>
<dbReference type="Gene3D" id="1.20.1300.10">
    <property type="entry name" value="Fumarate reductase/succinate dehydrogenase, transmembrane subunit"/>
    <property type="match status" value="1"/>
</dbReference>
<dbReference type="InterPro" id="IPR004014">
    <property type="entry name" value="ATPase_P-typ_cation-transptr_N"/>
</dbReference>
<evidence type="ECO:0000256" key="9">
    <source>
        <dbReference type="ARBA" id="ARBA00022538"/>
    </source>
</evidence>
<evidence type="ECO:0000256" key="32">
    <source>
        <dbReference type="ARBA" id="ARBA00023242"/>
    </source>
</evidence>
<keyword evidence="10" id="KW-0597">Phosphoprotein</keyword>
<dbReference type="GO" id="GO:0036376">
    <property type="term" value="P:sodium ion export across plasma membrane"/>
    <property type="evidence" value="ECO:0007669"/>
    <property type="project" value="TreeGrafter"/>
</dbReference>
<evidence type="ECO:0000256" key="28">
    <source>
        <dbReference type="ARBA" id="ARBA00023136"/>
    </source>
</evidence>
<dbReference type="InterPro" id="IPR005775">
    <property type="entry name" value="P-type_ATPase_IIC"/>
</dbReference>
<evidence type="ECO:0000256" key="33">
    <source>
        <dbReference type="ARBA" id="ARBA00023306"/>
    </source>
</evidence>
<dbReference type="Gene3D" id="3.30.470.30">
    <property type="entry name" value="DNA ligase/mRNA capping enzyme"/>
    <property type="match status" value="1"/>
</dbReference>
<dbReference type="CDD" id="cd07900">
    <property type="entry name" value="Adenylation_DNA_ligase_I_Euk"/>
    <property type="match status" value="1"/>
</dbReference>
<dbReference type="PRINTS" id="PR00119">
    <property type="entry name" value="CATATPASE"/>
</dbReference>
<dbReference type="STRING" id="84645.A0A498LVU1"/>
<dbReference type="Pfam" id="PF04675">
    <property type="entry name" value="DNA_ligase_A_N"/>
    <property type="match status" value="1"/>
</dbReference>
<keyword evidence="22" id="KW-0630">Potassium</keyword>
<evidence type="ECO:0000256" key="24">
    <source>
        <dbReference type="ARBA" id="ARBA00022989"/>
    </source>
</evidence>
<dbReference type="InterPro" id="IPR036412">
    <property type="entry name" value="HAD-like_sf"/>
</dbReference>
<feature type="region of interest" description="Disordered" evidence="41">
    <location>
        <begin position="1"/>
        <end position="322"/>
    </location>
</feature>
<dbReference type="FunFam" id="1.10.3260.10:FF:000001">
    <property type="entry name" value="DNA ligase"/>
    <property type="match status" value="1"/>
</dbReference>
<comment type="function">
    <text evidence="38">DNA ligase that seals nicks in double-stranded during DNA repair. Also involved in DNA replication and DNA recombination.</text>
</comment>
<dbReference type="FunFam" id="3.40.50.1000:FF:000083">
    <property type="entry name" value="Sodium/potassium-transporting ATPase subunit alpha"/>
    <property type="match status" value="1"/>
</dbReference>
<dbReference type="GO" id="GO:0051301">
    <property type="term" value="P:cell division"/>
    <property type="evidence" value="ECO:0007669"/>
    <property type="project" value="UniProtKB-KW"/>
</dbReference>
<dbReference type="InterPro" id="IPR012309">
    <property type="entry name" value="DNA_ligase_ATP-dep_C"/>
</dbReference>
<keyword evidence="15 42" id="KW-0812">Transmembrane</keyword>
<evidence type="ECO:0000256" key="19">
    <source>
        <dbReference type="ARBA" id="ARBA00022763"/>
    </source>
</evidence>
<dbReference type="FunFam" id="2.40.50.140:FF:000062">
    <property type="entry name" value="DNA ligase"/>
    <property type="match status" value="1"/>
</dbReference>
<dbReference type="GO" id="GO:0006883">
    <property type="term" value="P:intracellular sodium ion homeostasis"/>
    <property type="evidence" value="ECO:0007669"/>
    <property type="project" value="TreeGrafter"/>
</dbReference>
<dbReference type="GO" id="GO:0003677">
    <property type="term" value="F:DNA binding"/>
    <property type="evidence" value="ECO:0007669"/>
    <property type="project" value="InterPro"/>
</dbReference>
<dbReference type="GO" id="GO:0016887">
    <property type="term" value="F:ATP hydrolysis activity"/>
    <property type="evidence" value="ECO:0007669"/>
    <property type="project" value="InterPro"/>
</dbReference>
<dbReference type="PANTHER" id="PTHR43294">
    <property type="entry name" value="SODIUM/POTASSIUM-TRANSPORTING ATPASE SUBUNIT ALPHA"/>
    <property type="match status" value="1"/>
</dbReference>
<evidence type="ECO:0000256" key="17">
    <source>
        <dbReference type="ARBA" id="ARBA00022723"/>
    </source>
</evidence>
<dbReference type="InterPro" id="IPR012308">
    <property type="entry name" value="DNA_ligase_ATP-dep_N"/>
</dbReference>
<keyword evidence="16" id="KW-0235">DNA replication</keyword>
<evidence type="ECO:0000256" key="23">
    <source>
        <dbReference type="ARBA" id="ARBA00022967"/>
    </source>
</evidence>
<comment type="function">
    <text evidence="35">This is the catalytic component of the active enzyme, which catalyzes the hydrolysis of ATP coupled with the exchange of sodium and potassium ions across the plasma membrane. This action creates the electrochemical gradient of sodium and potassium ions, providing the energy for active transport of various nutrients.</text>
</comment>
<feature type="transmembrane region" description="Helical" evidence="42">
    <location>
        <begin position="2046"/>
        <end position="2063"/>
    </location>
</feature>
<comment type="catalytic activity">
    <reaction evidence="34 39">
        <text>ATP + (deoxyribonucleotide)n-3'-hydroxyl + 5'-phospho-(deoxyribonucleotide)m = (deoxyribonucleotide)n+m + AMP + diphosphate.</text>
        <dbReference type="EC" id="6.5.1.1"/>
    </reaction>
</comment>
<dbReference type="GO" id="GO:1990573">
    <property type="term" value="P:potassium ion import across plasma membrane"/>
    <property type="evidence" value="ECO:0007669"/>
    <property type="project" value="TreeGrafter"/>
</dbReference>
<feature type="compositionally biased region" description="Basic and acidic residues" evidence="41">
    <location>
        <begin position="285"/>
        <end position="318"/>
    </location>
</feature>
<evidence type="ECO:0000256" key="41">
    <source>
        <dbReference type="SAM" id="MobiDB-lite"/>
    </source>
</evidence>
<dbReference type="PANTHER" id="PTHR43294:SF22">
    <property type="entry name" value="SODIUM_POTASSIUM-TRANSPORTING ATPASE SUBUNIT ALPHA"/>
    <property type="match status" value="1"/>
</dbReference>
<feature type="compositionally biased region" description="Basic and acidic residues" evidence="41">
    <location>
        <begin position="141"/>
        <end position="156"/>
    </location>
</feature>
<dbReference type="Pfam" id="PF01127">
    <property type="entry name" value="Sdh_cyt"/>
    <property type="match status" value="1"/>
</dbReference>
<dbReference type="Gene3D" id="3.40.1110.10">
    <property type="entry name" value="Calcium-transporting ATPase, cytoplasmic domain N"/>
    <property type="match status" value="2"/>
</dbReference>
<evidence type="ECO:0000256" key="35">
    <source>
        <dbReference type="ARBA" id="ARBA00037422"/>
    </source>
</evidence>
<dbReference type="SUPFAM" id="SSF48726">
    <property type="entry name" value="Immunoglobulin"/>
    <property type="match status" value="1"/>
</dbReference>
<feature type="transmembrane region" description="Helical" evidence="42">
    <location>
        <begin position="1166"/>
        <end position="1188"/>
    </location>
</feature>
<dbReference type="FunFam" id="2.70.150.10:FF:000106">
    <property type="entry name" value="Sodium/potassium-transporting ATPase subunit alpha"/>
    <property type="match status" value="1"/>
</dbReference>
<feature type="transmembrane region" description="Helical" evidence="42">
    <location>
        <begin position="1960"/>
        <end position="1977"/>
    </location>
</feature>
<keyword evidence="31 39" id="KW-0234">DNA repair</keyword>
<evidence type="ECO:0000256" key="6">
    <source>
        <dbReference type="ARBA" id="ARBA00011758"/>
    </source>
</evidence>
<dbReference type="GO" id="GO:0005524">
    <property type="term" value="F:ATP binding"/>
    <property type="evidence" value="ECO:0007669"/>
    <property type="project" value="UniProtKB-KW"/>
</dbReference>
<feature type="compositionally biased region" description="Basic and acidic residues" evidence="41">
    <location>
        <begin position="216"/>
        <end position="263"/>
    </location>
</feature>
<dbReference type="SUPFAM" id="SSF81653">
    <property type="entry name" value="Calcium ATPase, transduction domain A"/>
    <property type="match status" value="1"/>
</dbReference>
<keyword evidence="30" id="KW-0739">Sodium transport</keyword>
<keyword evidence="33" id="KW-0131">Cell cycle</keyword>
<name>A0A498LVU1_LABRO</name>
<organism evidence="44 45">
    <name type="scientific">Labeo rohita</name>
    <name type="common">Indian major carp</name>
    <name type="synonym">Cyprinus rohita</name>
    <dbReference type="NCBI Taxonomy" id="84645"/>
    <lineage>
        <taxon>Eukaryota</taxon>
        <taxon>Metazoa</taxon>
        <taxon>Chordata</taxon>
        <taxon>Craniata</taxon>
        <taxon>Vertebrata</taxon>
        <taxon>Euteleostomi</taxon>
        <taxon>Actinopterygii</taxon>
        <taxon>Neopterygii</taxon>
        <taxon>Teleostei</taxon>
        <taxon>Ostariophysi</taxon>
        <taxon>Cypriniformes</taxon>
        <taxon>Cyprinidae</taxon>
        <taxon>Labeoninae</taxon>
        <taxon>Labeonini</taxon>
        <taxon>Labeo</taxon>
    </lineage>
</organism>
<feature type="transmembrane region" description="Helical" evidence="42">
    <location>
        <begin position="1358"/>
        <end position="1382"/>
    </location>
</feature>
<dbReference type="GO" id="GO:0046872">
    <property type="term" value="F:metal ion binding"/>
    <property type="evidence" value="ECO:0007669"/>
    <property type="project" value="UniProtKB-KW"/>
</dbReference>
<evidence type="ECO:0000256" key="39">
    <source>
        <dbReference type="RuleBase" id="RU000617"/>
    </source>
</evidence>
<dbReference type="NCBIfam" id="TIGR00574">
    <property type="entry name" value="dnl1"/>
    <property type="match status" value="1"/>
</dbReference>
<evidence type="ECO:0000256" key="13">
    <source>
        <dbReference type="ARBA" id="ARBA00022617"/>
    </source>
</evidence>
<feature type="transmembrane region" description="Helical" evidence="42">
    <location>
        <begin position="2083"/>
        <end position="2102"/>
    </location>
</feature>
<dbReference type="GO" id="GO:0006099">
    <property type="term" value="P:tricarboxylic acid cycle"/>
    <property type="evidence" value="ECO:0007669"/>
    <property type="project" value="InterPro"/>
</dbReference>
<dbReference type="InterPro" id="IPR012310">
    <property type="entry name" value="DNA_ligase_ATP-dep_cent"/>
</dbReference>
<dbReference type="GO" id="GO:0003910">
    <property type="term" value="F:DNA ligase (ATP) activity"/>
    <property type="evidence" value="ECO:0007669"/>
    <property type="project" value="UniProtKB-EC"/>
</dbReference>
<feature type="compositionally biased region" description="Polar residues" evidence="41">
    <location>
        <begin position="1283"/>
        <end position="1299"/>
    </location>
</feature>
<dbReference type="Pfam" id="PF00689">
    <property type="entry name" value="Cation_ATPase_C"/>
    <property type="match status" value="1"/>
</dbReference>
<evidence type="ECO:0000256" key="14">
    <source>
        <dbReference type="ARBA" id="ARBA00022618"/>
    </source>
</evidence>
<keyword evidence="20 39" id="KW-0067">ATP-binding</keyword>
<evidence type="ECO:0000256" key="42">
    <source>
        <dbReference type="SAM" id="Phobius"/>
    </source>
</evidence>